<protein>
    <recommendedName>
        <fullName evidence="4">Outer membrane protein beta-barrel domain-containing protein</fullName>
    </recommendedName>
</protein>
<keyword evidence="1" id="KW-0732">Signal</keyword>
<evidence type="ECO:0000313" key="3">
    <source>
        <dbReference type="Proteomes" id="UP001155586"/>
    </source>
</evidence>
<feature type="signal peptide" evidence="1">
    <location>
        <begin position="1"/>
        <end position="18"/>
    </location>
</feature>
<organism evidence="2 3">
    <name type="scientific">Vibrio paucivorans</name>
    <dbReference type="NCBI Taxonomy" id="2829489"/>
    <lineage>
        <taxon>Bacteria</taxon>
        <taxon>Pseudomonadati</taxon>
        <taxon>Pseudomonadota</taxon>
        <taxon>Gammaproteobacteria</taxon>
        <taxon>Vibrionales</taxon>
        <taxon>Vibrionaceae</taxon>
        <taxon>Vibrio</taxon>
    </lineage>
</organism>
<name>A0A9X3CGH7_9VIBR</name>
<keyword evidence="3" id="KW-1185">Reference proteome</keyword>
<gene>
    <name evidence="2" type="ORF">MD483_15860</name>
</gene>
<proteinExistence type="predicted"/>
<dbReference type="EMBL" id="JAKRRX010000104">
    <property type="protein sequence ID" value="MCW8335296.1"/>
    <property type="molecule type" value="Genomic_DNA"/>
</dbReference>
<evidence type="ECO:0000256" key="1">
    <source>
        <dbReference type="SAM" id="SignalP"/>
    </source>
</evidence>
<comment type="caution">
    <text evidence="2">The sequence shown here is derived from an EMBL/GenBank/DDBJ whole genome shotgun (WGS) entry which is preliminary data.</text>
</comment>
<accession>A0A9X3CGH7</accession>
<sequence>MKNAALLSVLALSSPAFANDIQSDDEWEFLLVFPMIWAPSIQGDVNSGGDVVRVDVPFENISDGLAFGLMGDFYAQKGKWLVGARANYLYMKDEATTQGMTGPIFGTVISPGHNVTTRMHLSVNDLFFGYEVYPKLEILTGVRHTFSQVQLDISARSDEGLININTSSILADEHLFDWLVGLKYNTYFNDDWGISVSADFNLAGDNDVNRSFNLSGIYRFNDSHNLWFGYRYLNIANETRSGDTVLEIDLVEKGPQLGYAYSF</sequence>
<dbReference type="AlphaFoldDB" id="A0A9X3CGH7"/>
<dbReference type="RefSeq" id="WP_265688497.1">
    <property type="nucleotide sequence ID" value="NZ_JAKRRX010000104.1"/>
</dbReference>
<evidence type="ECO:0008006" key="4">
    <source>
        <dbReference type="Google" id="ProtNLM"/>
    </source>
</evidence>
<feature type="chain" id="PRO_5040790951" description="Outer membrane protein beta-barrel domain-containing protein" evidence="1">
    <location>
        <begin position="19"/>
        <end position="263"/>
    </location>
</feature>
<dbReference type="Proteomes" id="UP001155586">
    <property type="component" value="Unassembled WGS sequence"/>
</dbReference>
<reference evidence="2" key="1">
    <citation type="submission" date="2022-02" db="EMBL/GenBank/DDBJ databases">
        <title>Vibrio sp. nov., a new bacterium isolated from Bohai sea, China.</title>
        <authorList>
            <person name="Yuan Y."/>
        </authorList>
    </citation>
    <scope>NUCLEOTIDE SEQUENCE</scope>
    <source>
        <strain evidence="2">DBSS07</strain>
    </source>
</reference>
<evidence type="ECO:0000313" key="2">
    <source>
        <dbReference type="EMBL" id="MCW8335296.1"/>
    </source>
</evidence>